<dbReference type="PANTHER" id="PTHR44103">
    <property type="entry name" value="PROPROTEIN CONVERTASE P"/>
    <property type="match status" value="1"/>
</dbReference>
<dbReference type="GO" id="GO:0004527">
    <property type="term" value="F:exonuclease activity"/>
    <property type="evidence" value="ECO:0007669"/>
    <property type="project" value="UniProtKB-KW"/>
</dbReference>
<name>A0A7W7I6V5_9ACTN</name>
<proteinExistence type="predicted"/>
<dbReference type="Pfam" id="PF13517">
    <property type="entry name" value="FG-GAP_3"/>
    <property type="match status" value="2"/>
</dbReference>
<dbReference type="SUPFAM" id="SSF56219">
    <property type="entry name" value="DNase I-like"/>
    <property type="match status" value="1"/>
</dbReference>
<sequence>MLTSLRFIDERGRCLVRVRSWFAFLAITLLAVAGLSAARSAPVQAATSAPFRVLTFNVCGNNAPDNYDGPNQKGCMYRTQDLADSKAWVARLKTQILTEGGTTTPDIMMFQEMCAGQRDLIRAQLSGYQVAWVSFRPKGYACHHWDPDNPDKSFGTAIFYKGTAATPLIKVLRATNYPTDDKRALLCVPAPVGGRQALVCNVHNDASLADEGAHETVVQIQSWAAGRPVILGGDFNADPFDPQLNAYYGIGGGAGPFTEVDQGNRQHFTDSCRRLMACRTGETTTAPGQPPSTEPARKFDYLFASSAGISWTARRVITPTRLTRIPDHNALRGDGVWVNAAEPSAPDVHQVRPLGWFGTADSDGWRGVRDMSVGRFAGRDQVEDVLVRRWTGEVQVYPGLVGGGRLGRPVTLVPANQGWSDGKKIVTGDFDGDEDDDVAILWSSGTIFVYPGDNDGHLSDWTMLKSNNFFSDARDVAAGDFNDDGRDDLLVEWSRGSLFFYPSLTTGIGLGDRISLMDTDSLYVASAEIYDAANRAKATPYGLLAGDVDHDGDDDIVVRRNNGDLVSYTLTVSGPTTFDLSTPTTIHQQPALPTLPTLPVNDVVGDLNDDGKDDLAVRWSNIDTTALHNADLSDARRDDLLFYAAPKKGINPTSPSGVMQVDGFGAGLEDSADVIAGNLVGGDNRDDLLIRRESGTLSAYPGTGAGFASGSVQIGTGGAWKDARDIVAGDYNGDGHDDIVARWADGTVTMSPVDGAGHLGQQVVMRPAAQGWSDAVEVVGGGDLTGPDENGRTYDDLVVRWTAGSVYLYPGDGAGGLGNRIVLRDADQGWQDSVGMTVGRFTGGTLDDLVVRWRAGSGFVYPRLAAGGVGDWQPYRTAGTLTAAEGLAAGAFTQTGAGSRDVVALWDDHTVQLYPADPAPSDPISLRSTGGDIDHFEYAFDGATTWSKVAAVRGVASVSAPQGAQQVQVVAVYRAGNRSTPTNYQLPA</sequence>
<feature type="domain" description="Endonuclease/exonuclease/phosphatase" evidence="2">
    <location>
        <begin position="54"/>
        <end position="306"/>
    </location>
</feature>
<comment type="caution">
    <text evidence="3">The sequence shown here is derived from an EMBL/GenBank/DDBJ whole genome shotgun (WGS) entry which is preliminary data.</text>
</comment>
<dbReference type="Gene3D" id="2.130.10.130">
    <property type="entry name" value="Integrin alpha, N-terminal"/>
    <property type="match status" value="1"/>
</dbReference>
<keyword evidence="3" id="KW-0378">Hydrolase</keyword>
<dbReference type="Pfam" id="PF03372">
    <property type="entry name" value="Exo_endo_phos"/>
    <property type="match status" value="1"/>
</dbReference>
<evidence type="ECO:0000259" key="2">
    <source>
        <dbReference type="Pfam" id="PF03372"/>
    </source>
</evidence>
<protein>
    <submittedName>
        <fullName evidence="3">Endonuclease/exonuclease/phosphatase family metal-dependent hydrolase</fullName>
    </submittedName>
</protein>
<organism evidence="3 4">
    <name type="scientific">Actinoplanes digitatis</name>
    <dbReference type="NCBI Taxonomy" id="1868"/>
    <lineage>
        <taxon>Bacteria</taxon>
        <taxon>Bacillati</taxon>
        <taxon>Actinomycetota</taxon>
        <taxon>Actinomycetes</taxon>
        <taxon>Micromonosporales</taxon>
        <taxon>Micromonosporaceae</taxon>
        <taxon>Actinoplanes</taxon>
    </lineage>
</organism>
<accession>A0A7W7I6V5</accession>
<evidence type="ECO:0000256" key="1">
    <source>
        <dbReference type="ARBA" id="ARBA00022729"/>
    </source>
</evidence>
<evidence type="ECO:0000313" key="4">
    <source>
        <dbReference type="Proteomes" id="UP000578112"/>
    </source>
</evidence>
<keyword evidence="4" id="KW-1185">Reference proteome</keyword>
<dbReference type="RefSeq" id="WP_184998418.1">
    <property type="nucleotide sequence ID" value="NZ_BOMK01000091.1"/>
</dbReference>
<dbReference type="InterPro" id="IPR005135">
    <property type="entry name" value="Endo/exonuclease/phosphatase"/>
</dbReference>
<keyword evidence="3" id="KW-0540">Nuclease</keyword>
<keyword evidence="3" id="KW-0255">Endonuclease</keyword>
<dbReference type="InterPro" id="IPR036691">
    <property type="entry name" value="Endo/exonu/phosph_ase_sf"/>
</dbReference>
<dbReference type="AlphaFoldDB" id="A0A7W7I6V5"/>
<gene>
    <name evidence="3" type="ORF">BJ971_007955</name>
</gene>
<evidence type="ECO:0000313" key="3">
    <source>
        <dbReference type="EMBL" id="MBB4767399.1"/>
    </source>
</evidence>
<dbReference type="GO" id="GO:0004519">
    <property type="term" value="F:endonuclease activity"/>
    <property type="evidence" value="ECO:0007669"/>
    <property type="project" value="UniProtKB-KW"/>
</dbReference>
<dbReference type="Proteomes" id="UP000578112">
    <property type="component" value="Unassembled WGS sequence"/>
</dbReference>
<keyword evidence="1" id="KW-0732">Signal</keyword>
<keyword evidence="3" id="KW-0269">Exonuclease</keyword>
<dbReference type="SUPFAM" id="SSF69318">
    <property type="entry name" value="Integrin alpha N-terminal domain"/>
    <property type="match status" value="2"/>
</dbReference>
<dbReference type="Gene3D" id="3.60.10.10">
    <property type="entry name" value="Endonuclease/exonuclease/phosphatase"/>
    <property type="match status" value="1"/>
</dbReference>
<dbReference type="InterPro" id="IPR013517">
    <property type="entry name" value="FG-GAP"/>
</dbReference>
<reference evidence="3 4" key="1">
    <citation type="submission" date="2020-08" db="EMBL/GenBank/DDBJ databases">
        <title>Sequencing the genomes of 1000 actinobacteria strains.</title>
        <authorList>
            <person name="Klenk H.-P."/>
        </authorList>
    </citation>
    <scope>NUCLEOTIDE SEQUENCE [LARGE SCALE GENOMIC DNA]</scope>
    <source>
        <strain evidence="3 4">DSM 43149</strain>
    </source>
</reference>
<dbReference type="InterPro" id="IPR028994">
    <property type="entry name" value="Integrin_alpha_N"/>
</dbReference>
<dbReference type="EMBL" id="JACHNH010000001">
    <property type="protein sequence ID" value="MBB4767399.1"/>
    <property type="molecule type" value="Genomic_DNA"/>
</dbReference>
<dbReference type="PANTHER" id="PTHR44103:SF1">
    <property type="entry name" value="PROPROTEIN CONVERTASE P"/>
    <property type="match status" value="1"/>
</dbReference>